<dbReference type="Pfam" id="PF25198">
    <property type="entry name" value="Spore_GerAC_N"/>
    <property type="match status" value="1"/>
</dbReference>
<dbReference type="PROSITE" id="PS51257">
    <property type="entry name" value="PROKAR_LIPOPROTEIN"/>
    <property type="match status" value="1"/>
</dbReference>
<dbReference type="PANTHER" id="PTHR35789:SF1">
    <property type="entry name" value="SPORE GERMINATION PROTEIN B3"/>
    <property type="match status" value="1"/>
</dbReference>
<dbReference type="NCBIfam" id="TIGR02887">
    <property type="entry name" value="spore_ger_x_C"/>
    <property type="match status" value="1"/>
</dbReference>
<dbReference type="InterPro" id="IPR046953">
    <property type="entry name" value="Spore_GerAC-like_C"/>
</dbReference>
<organism evidence="10 11">
    <name type="scientific">Paenibacillus terrae</name>
    <dbReference type="NCBI Taxonomy" id="159743"/>
    <lineage>
        <taxon>Bacteria</taxon>
        <taxon>Bacillati</taxon>
        <taxon>Bacillota</taxon>
        <taxon>Bacilli</taxon>
        <taxon>Bacillales</taxon>
        <taxon>Paenibacillaceae</taxon>
        <taxon>Paenibacillus</taxon>
    </lineage>
</organism>
<keyword evidence="6" id="KW-0564">Palmitate</keyword>
<accession>A0A0D7X1V0</accession>
<gene>
    <name evidence="10" type="ORF">QD47_12575</name>
</gene>
<dbReference type="InterPro" id="IPR008844">
    <property type="entry name" value="Spore_GerAC-like"/>
</dbReference>
<reference evidence="10 11" key="1">
    <citation type="submission" date="2014-11" db="EMBL/GenBank/DDBJ databases">
        <title>Draft Genome Sequences of Paenibacillus polymyxa NRRL B-30509 and Paenibacillus terrae NRRL B-30644, Strains from a Poultry Environment that Produce Tridecaptin A and Paenicidins.</title>
        <authorList>
            <person name="van Belkum M.J."/>
            <person name="Lohans C.T."/>
            <person name="Vederas J.C."/>
        </authorList>
    </citation>
    <scope>NUCLEOTIDE SEQUENCE [LARGE SCALE GENOMIC DNA]</scope>
    <source>
        <strain evidence="10 11">NRRL B-30644</strain>
    </source>
</reference>
<dbReference type="OrthoDB" id="9816067at2"/>
<name>A0A0D7X1V0_9BACL</name>
<dbReference type="EMBL" id="JTHP01000022">
    <property type="protein sequence ID" value="KJD45234.1"/>
    <property type="molecule type" value="Genomic_DNA"/>
</dbReference>
<evidence type="ECO:0000259" key="8">
    <source>
        <dbReference type="Pfam" id="PF05504"/>
    </source>
</evidence>
<evidence type="ECO:0000256" key="5">
    <source>
        <dbReference type="ARBA" id="ARBA00023136"/>
    </source>
</evidence>
<evidence type="ECO:0000256" key="3">
    <source>
        <dbReference type="ARBA" id="ARBA00022544"/>
    </source>
</evidence>
<feature type="domain" description="Spore germination GerAC-like C-terminal" evidence="8">
    <location>
        <begin position="223"/>
        <end position="389"/>
    </location>
</feature>
<evidence type="ECO:0000256" key="6">
    <source>
        <dbReference type="ARBA" id="ARBA00023139"/>
    </source>
</evidence>
<keyword evidence="5" id="KW-0472">Membrane</keyword>
<keyword evidence="11" id="KW-1185">Reference proteome</keyword>
<keyword evidence="3" id="KW-0309">Germination</keyword>
<dbReference type="Proteomes" id="UP000032534">
    <property type="component" value="Unassembled WGS sequence"/>
</dbReference>
<dbReference type="InterPro" id="IPR057336">
    <property type="entry name" value="GerAC_N"/>
</dbReference>
<protein>
    <submittedName>
        <fullName evidence="10">Spore gernimation protein GerC</fullName>
    </submittedName>
</protein>
<evidence type="ECO:0000256" key="1">
    <source>
        <dbReference type="ARBA" id="ARBA00004635"/>
    </source>
</evidence>
<dbReference type="AlphaFoldDB" id="A0A0D7X1V0"/>
<evidence type="ECO:0000313" key="11">
    <source>
        <dbReference type="Proteomes" id="UP000032534"/>
    </source>
</evidence>
<dbReference type="Gene3D" id="6.20.190.10">
    <property type="entry name" value="Nutrient germinant receptor protein C, domain 1"/>
    <property type="match status" value="1"/>
</dbReference>
<dbReference type="Pfam" id="PF05504">
    <property type="entry name" value="Spore_GerAC"/>
    <property type="match status" value="1"/>
</dbReference>
<dbReference type="PANTHER" id="PTHR35789">
    <property type="entry name" value="SPORE GERMINATION PROTEIN B3"/>
    <property type="match status" value="1"/>
</dbReference>
<dbReference type="GO" id="GO:0009847">
    <property type="term" value="P:spore germination"/>
    <property type="evidence" value="ECO:0007669"/>
    <property type="project" value="InterPro"/>
</dbReference>
<comment type="subcellular location">
    <subcellularLocation>
        <location evidence="1">Membrane</location>
        <topology evidence="1">Lipid-anchor</topology>
    </subcellularLocation>
</comment>
<evidence type="ECO:0000259" key="9">
    <source>
        <dbReference type="Pfam" id="PF25198"/>
    </source>
</evidence>
<sequence length="401" mass="44615">MKQKTAFLFLMLTLVLLLTGCWNRRELNELAIAVGMGIDKHGDQFRVSVQVVDPGEAASKKGSGSRAPATLYTTEADTVLEAIRKITTLSPRKMYFSHLRICVVGESIATEGMAKALDLLSRDHEFRTDFYIVVSKGTSAEDTLKIMTPLDPIPANDLFSALETSEKNWSPSMTVTLDELIAALTSEGMQPVLTGLRIVGNTEMGESNSNVQKIDPPVRLQYSGLAVFRKDKLIGWLDETESRGYNYILGKVQSSVGFVACPEGGKVVTEIIRTQTAIKGSVHRGEPRINIKMHVEANVGEVECQALDLTKVSTIYELEKKLEEKIEEIMKSAVRKAQKSYKADIFGFGEAIHRADPKTWNALKKNWDREHFAELPVDIKVDFKIRRLGTIGSSFLNDMKE</sequence>
<dbReference type="PATRIC" id="fig|159743.3.peg.2801"/>
<feature type="domain" description="Spore germination protein N-terminal" evidence="9">
    <location>
        <begin position="23"/>
        <end position="197"/>
    </location>
</feature>
<comment type="caution">
    <text evidence="10">The sequence shown here is derived from an EMBL/GenBank/DDBJ whole genome shotgun (WGS) entry which is preliminary data.</text>
</comment>
<evidence type="ECO:0000256" key="2">
    <source>
        <dbReference type="ARBA" id="ARBA00007886"/>
    </source>
</evidence>
<dbReference type="RefSeq" id="WP_044646455.1">
    <property type="nucleotide sequence ID" value="NZ_JTHP01000022.1"/>
</dbReference>
<proteinExistence type="inferred from homology"/>
<keyword evidence="4" id="KW-0732">Signal</keyword>
<evidence type="ECO:0000256" key="7">
    <source>
        <dbReference type="ARBA" id="ARBA00023288"/>
    </source>
</evidence>
<evidence type="ECO:0000313" key="10">
    <source>
        <dbReference type="EMBL" id="KJD45234.1"/>
    </source>
</evidence>
<comment type="similarity">
    <text evidence="2">Belongs to the GerABKC lipoprotein family.</text>
</comment>
<evidence type="ECO:0000256" key="4">
    <source>
        <dbReference type="ARBA" id="ARBA00022729"/>
    </source>
</evidence>
<dbReference type="InterPro" id="IPR038501">
    <property type="entry name" value="Spore_GerAC_C_sf"/>
</dbReference>
<dbReference type="Gene3D" id="3.30.300.210">
    <property type="entry name" value="Nutrient germinant receptor protein C, domain 3"/>
    <property type="match status" value="1"/>
</dbReference>
<dbReference type="GO" id="GO:0016020">
    <property type="term" value="C:membrane"/>
    <property type="evidence" value="ECO:0007669"/>
    <property type="project" value="UniProtKB-SubCell"/>
</dbReference>
<keyword evidence="7" id="KW-0449">Lipoprotein</keyword>